<evidence type="ECO:0000313" key="8">
    <source>
        <dbReference type="Proteomes" id="UP000733379"/>
    </source>
</evidence>
<dbReference type="GO" id="GO:0008168">
    <property type="term" value="F:methyltransferase activity"/>
    <property type="evidence" value="ECO:0007669"/>
    <property type="project" value="UniProtKB-KW"/>
</dbReference>
<evidence type="ECO:0000313" key="7">
    <source>
        <dbReference type="EMBL" id="MBU3065379.1"/>
    </source>
</evidence>
<keyword evidence="4" id="KW-0808">Transferase</keyword>
<dbReference type="EMBL" id="JAHKNI010000010">
    <property type="protein sequence ID" value="MBU3065379.1"/>
    <property type="molecule type" value="Genomic_DNA"/>
</dbReference>
<comment type="function">
    <text evidence="1 6">Exhibits S-adenosyl-L-methionine-dependent methyltransferase activity.</text>
</comment>
<dbReference type="SUPFAM" id="SSF53335">
    <property type="entry name" value="S-adenosyl-L-methionine-dependent methyltransferases"/>
    <property type="match status" value="1"/>
</dbReference>
<accession>A0ABS6B547</accession>
<dbReference type="NCBIfam" id="TIGR00027">
    <property type="entry name" value="mthyl_TIGR00027"/>
    <property type="match status" value="1"/>
</dbReference>
<dbReference type="PANTHER" id="PTHR43619">
    <property type="entry name" value="S-ADENOSYL-L-METHIONINE-DEPENDENT METHYLTRANSFERASE YKTD-RELATED"/>
    <property type="match status" value="1"/>
</dbReference>
<organism evidence="7 8">
    <name type="scientific">Nocardia albiluteola</name>
    <dbReference type="NCBI Taxonomy" id="2842303"/>
    <lineage>
        <taxon>Bacteria</taxon>
        <taxon>Bacillati</taxon>
        <taxon>Actinomycetota</taxon>
        <taxon>Actinomycetes</taxon>
        <taxon>Mycobacteriales</taxon>
        <taxon>Nocardiaceae</taxon>
        <taxon>Nocardia</taxon>
    </lineage>
</organism>
<dbReference type="RefSeq" id="WP_215921481.1">
    <property type="nucleotide sequence ID" value="NZ_JAHKNI010000010.1"/>
</dbReference>
<gene>
    <name evidence="7" type="ORF">KO481_28105</name>
</gene>
<dbReference type="InterPro" id="IPR029063">
    <property type="entry name" value="SAM-dependent_MTases_sf"/>
</dbReference>
<evidence type="ECO:0000256" key="1">
    <source>
        <dbReference type="ARBA" id="ARBA00003907"/>
    </source>
</evidence>
<dbReference type="InterPro" id="IPR007213">
    <property type="entry name" value="Ppm1/Ppm2/Tcmp"/>
</dbReference>
<dbReference type="InterPro" id="IPR011610">
    <property type="entry name" value="SAM_mthyl_Trfase_ML2640-like"/>
</dbReference>
<dbReference type="Proteomes" id="UP000733379">
    <property type="component" value="Unassembled WGS sequence"/>
</dbReference>
<evidence type="ECO:0000256" key="5">
    <source>
        <dbReference type="ARBA" id="ARBA00022691"/>
    </source>
</evidence>
<name>A0ABS6B547_9NOCA</name>
<comment type="caution">
    <text evidence="7">The sequence shown here is derived from an EMBL/GenBank/DDBJ whole genome shotgun (WGS) entry which is preliminary data.</text>
</comment>
<evidence type="ECO:0000256" key="3">
    <source>
        <dbReference type="ARBA" id="ARBA00022603"/>
    </source>
</evidence>
<evidence type="ECO:0000256" key="2">
    <source>
        <dbReference type="ARBA" id="ARBA00008138"/>
    </source>
</evidence>
<dbReference type="GO" id="GO:0032259">
    <property type="term" value="P:methylation"/>
    <property type="evidence" value="ECO:0007669"/>
    <property type="project" value="UniProtKB-KW"/>
</dbReference>
<dbReference type="PANTHER" id="PTHR43619:SF2">
    <property type="entry name" value="S-ADENOSYL-L-METHIONINE-DEPENDENT METHYLTRANSFERASES SUPERFAMILY PROTEIN"/>
    <property type="match status" value="1"/>
</dbReference>
<keyword evidence="3 6" id="KW-0489">Methyltransferase</keyword>
<dbReference type="Gene3D" id="3.40.50.150">
    <property type="entry name" value="Vaccinia Virus protein VP39"/>
    <property type="match status" value="1"/>
</dbReference>
<sequence>MRAEGDSWDIGSGVGATALRVATARALETVKPDPLVRDEYAARFVLASGDAKMIGQLEDPGGEQEWVLGSGMVALRTKFYDDYFRSAATDGIRQAVILAAGLDARAYRLPWPTGTTVFELDQPEVLRFKRQVLADSGADPGADRREVAVDLRDDWLAALLDAGFDPSIPTAWTAEGLLPYLPGAAQDELFRQIVRLSAPGARLAFDALGNHRDLDQVAEVQAEHTQNSPMAEINVRELFYADERAEPEDWFTAHGWLATPVTVPALAARYHRTLPPIPEQLQAIFNGSRYSTVINPRTVK</sequence>
<evidence type="ECO:0000256" key="4">
    <source>
        <dbReference type="ARBA" id="ARBA00022679"/>
    </source>
</evidence>
<comment type="similarity">
    <text evidence="2 6">Belongs to the UPF0677 family.</text>
</comment>
<keyword evidence="8" id="KW-1185">Reference proteome</keyword>
<dbReference type="Pfam" id="PF04072">
    <property type="entry name" value="LCM"/>
    <property type="match status" value="1"/>
</dbReference>
<evidence type="ECO:0000256" key="6">
    <source>
        <dbReference type="RuleBase" id="RU362030"/>
    </source>
</evidence>
<dbReference type="EC" id="2.1.1.-" evidence="6"/>
<reference evidence="7 8" key="1">
    <citation type="submission" date="2021-06" db="EMBL/GenBank/DDBJ databases">
        <title>Actinomycetes sequencing.</title>
        <authorList>
            <person name="Shan Q."/>
        </authorList>
    </citation>
    <scope>NUCLEOTIDE SEQUENCE [LARGE SCALE GENOMIC DNA]</scope>
    <source>
        <strain evidence="7 8">NEAU-G5</strain>
    </source>
</reference>
<proteinExistence type="inferred from homology"/>
<protein>
    <recommendedName>
        <fullName evidence="6">S-adenosyl-L-methionine-dependent methyltransferase</fullName>
        <ecNumber evidence="6">2.1.1.-</ecNumber>
    </recommendedName>
</protein>
<keyword evidence="5 6" id="KW-0949">S-adenosyl-L-methionine</keyword>